<name>A0A1A9QBA2_9MOLU</name>
<dbReference type="AlphaFoldDB" id="A0A1A9QBA2"/>
<comment type="caution">
    <text evidence="1">The sequence shown here is derived from an EMBL/GenBank/DDBJ whole genome shotgun (WGS) entry which is preliminary data.</text>
</comment>
<evidence type="ECO:0000313" key="2">
    <source>
        <dbReference type="Proteomes" id="UP000077623"/>
    </source>
</evidence>
<evidence type="ECO:0000313" key="1">
    <source>
        <dbReference type="EMBL" id="OAL09862.1"/>
    </source>
</evidence>
<keyword evidence="2" id="KW-1185">Reference proteome</keyword>
<sequence>MFKEVVKKYYLKEIINLNNSNALWREELLQRISSLRELIKKHFKWDGEIALLPNLYYANKLLEHNKVKAIHLNSIQEVAKEASFFTFVPRAGVAILGYKGDLEPLYIGANSISSLGRESYTIRKDYRSFECGTQNYPLLFILEKYFSSLNE</sequence>
<dbReference type="Proteomes" id="UP000077623">
    <property type="component" value="Unassembled WGS sequence"/>
</dbReference>
<dbReference type="RefSeq" id="WP_187150587.1">
    <property type="nucleotide sequence ID" value="NZ_LWUJ01000013.1"/>
</dbReference>
<dbReference type="STRING" id="432608.A6V39_04765"/>
<gene>
    <name evidence="1" type="ORF">A6V39_04765</name>
</gene>
<dbReference type="EMBL" id="LWUJ01000013">
    <property type="protein sequence ID" value="OAL09862.1"/>
    <property type="molecule type" value="Genomic_DNA"/>
</dbReference>
<accession>A0A1A9QBA2</accession>
<reference evidence="2" key="1">
    <citation type="submission" date="2016-04" db="EMBL/GenBank/DDBJ databases">
        <authorList>
            <person name="Quiroz-Castaneda R.E."/>
            <person name="Martinez-Ocampo F."/>
        </authorList>
    </citation>
    <scope>NUCLEOTIDE SEQUENCE [LARGE SCALE GENOMIC DNA]</scope>
    <source>
        <strain evidence="2">INIFAP01</strain>
    </source>
</reference>
<proteinExistence type="predicted"/>
<organism evidence="1 2">
    <name type="scientific">Candidatus Mycoplasma haematobovis</name>
    <dbReference type="NCBI Taxonomy" id="432608"/>
    <lineage>
        <taxon>Bacteria</taxon>
        <taxon>Bacillati</taxon>
        <taxon>Mycoplasmatota</taxon>
        <taxon>Mollicutes</taxon>
        <taxon>Mycoplasmataceae</taxon>
        <taxon>Mycoplasma</taxon>
    </lineage>
</organism>
<protein>
    <submittedName>
        <fullName evidence="1">Uncharacterized protein</fullName>
    </submittedName>
</protein>